<keyword evidence="14" id="KW-1185">Reference proteome</keyword>
<dbReference type="Pfam" id="PF17047">
    <property type="entry name" value="SMP_LBD"/>
    <property type="match status" value="1"/>
</dbReference>
<keyword evidence="9" id="KW-0446">Lipid-binding</keyword>
<gene>
    <name evidence="13" type="ORF">C8A00DRAFT_43089</name>
</gene>
<evidence type="ECO:0000256" key="2">
    <source>
        <dbReference type="ARBA" id="ARBA00022448"/>
    </source>
</evidence>
<keyword evidence="2" id="KW-0813">Transport</keyword>
<dbReference type="InterPro" id="IPR039010">
    <property type="entry name" value="Synaptotagmin_SMP"/>
</dbReference>
<evidence type="ECO:0000256" key="8">
    <source>
        <dbReference type="ARBA" id="ARBA00023055"/>
    </source>
</evidence>
<dbReference type="PANTHER" id="PTHR45761:SF1">
    <property type="entry name" value="EXTENDED SYNAPTOTAGMIN-LIKE PROTEIN 2, ISOFORM C"/>
    <property type="match status" value="1"/>
</dbReference>
<evidence type="ECO:0000256" key="3">
    <source>
        <dbReference type="ARBA" id="ARBA00022692"/>
    </source>
</evidence>
<dbReference type="PROSITE" id="PS50004">
    <property type="entry name" value="C2"/>
    <property type="match status" value="1"/>
</dbReference>
<dbReference type="GO" id="GO:0016020">
    <property type="term" value="C:membrane"/>
    <property type="evidence" value="ECO:0007669"/>
    <property type="project" value="UniProtKB-SubCell"/>
</dbReference>
<dbReference type="GO" id="GO:0012505">
    <property type="term" value="C:endomembrane system"/>
    <property type="evidence" value="ECO:0007669"/>
    <property type="project" value="UniProtKB-ARBA"/>
</dbReference>
<keyword evidence="4" id="KW-0479">Metal-binding</keyword>
<dbReference type="PANTHER" id="PTHR45761">
    <property type="entry name" value="EXTENDED SYNAPTOTAGMIN-LIKE PROTEIN 2, ISOFORM C"/>
    <property type="match status" value="1"/>
</dbReference>
<accession>A0AAN6VM50</accession>
<evidence type="ECO:0000256" key="7">
    <source>
        <dbReference type="ARBA" id="ARBA00022989"/>
    </source>
</evidence>
<evidence type="ECO:0000256" key="5">
    <source>
        <dbReference type="ARBA" id="ARBA00022737"/>
    </source>
</evidence>
<keyword evidence="10" id="KW-0472">Membrane</keyword>
<dbReference type="AlphaFoldDB" id="A0AAN6VM50"/>
<evidence type="ECO:0000256" key="6">
    <source>
        <dbReference type="ARBA" id="ARBA00022837"/>
    </source>
</evidence>
<reference evidence="13" key="1">
    <citation type="journal article" date="2023" name="Mol. Phylogenet. Evol.">
        <title>Genome-scale phylogeny and comparative genomics of the fungal order Sordariales.</title>
        <authorList>
            <person name="Hensen N."/>
            <person name="Bonometti L."/>
            <person name="Westerberg I."/>
            <person name="Brannstrom I.O."/>
            <person name="Guillou S."/>
            <person name="Cros-Aarteil S."/>
            <person name="Calhoun S."/>
            <person name="Haridas S."/>
            <person name="Kuo A."/>
            <person name="Mondo S."/>
            <person name="Pangilinan J."/>
            <person name="Riley R."/>
            <person name="LaButti K."/>
            <person name="Andreopoulos B."/>
            <person name="Lipzen A."/>
            <person name="Chen C."/>
            <person name="Yan M."/>
            <person name="Daum C."/>
            <person name="Ng V."/>
            <person name="Clum A."/>
            <person name="Steindorff A."/>
            <person name="Ohm R.A."/>
            <person name="Martin F."/>
            <person name="Silar P."/>
            <person name="Natvig D.O."/>
            <person name="Lalanne C."/>
            <person name="Gautier V."/>
            <person name="Ament-Velasquez S.L."/>
            <person name="Kruys A."/>
            <person name="Hutchinson M.I."/>
            <person name="Powell A.J."/>
            <person name="Barry K."/>
            <person name="Miller A.N."/>
            <person name="Grigoriev I.V."/>
            <person name="Debuchy R."/>
            <person name="Gladieux P."/>
            <person name="Hiltunen Thoren M."/>
            <person name="Johannesson H."/>
        </authorList>
    </citation>
    <scope>NUCLEOTIDE SEQUENCE</scope>
    <source>
        <strain evidence="13">CBS 538.74</strain>
    </source>
</reference>
<dbReference type="GO" id="GO:0006869">
    <property type="term" value="P:lipid transport"/>
    <property type="evidence" value="ECO:0007669"/>
    <property type="project" value="UniProtKB-KW"/>
</dbReference>
<evidence type="ECO:0000256" key="4">
    <source>
        <dbReference type="ARBA" id="ARBA00022723"/>
    </source>
</evidence>
<protein>
    <submittedName>
        <fullName evidence="13">Extended synaptotagmin-2</fullName>
    </submittedName>
</protein>
<keyword evidence="8" id="KW-0445">Lipid transport</keyword>
<evidence type="ECO:0000256" key="9">
    <source>
        <dbReference type="ARBA" id="ARBA00023121"/>
    </source>
</evidence>
<dbReference type="InterPro" id="IPR051634">
    <property type="entry name" value="Extended_Synaptotagmin"/>
</dbReference>
<dbReference type="GO" id="GO:0046872">
    <property type="term" value="F:metal ion binding"/>
    <property type="evidence" value="ECO:0007669"/>
    <property type="project" value="UniProtKB-KW"/>
</dbReference>
<dbReference type="SUPFAM" id="SSF49562">
    <property type="entry name" value="C2 domain (Calcium/lipid-binding domain, CaLB)"/>
    <property type="match status" value="2"/>
</dbReference>
<dbReference type="CDD" id="cd21670">
    <property type="entry name" value="SMP_ESyt"/>
    <property type="match status" value="1"/>
</dbReference>
<dbReference type="InterPro" id="IPR000008">
    <property type="entry name" value="C2_dom"/>
</dbReference>
<dbReference type="GO" id="GO:0005737">
    <property type="term" value="C:cytoplasm"/>
    <property type="evidence" value="ECO:0007669"/>
    <property type="project" value="UniProtKB-ARBA"/>
</dbReference>
<dbReference type="GO" id="GO:0008289">
    <property type="term" value="F:lipid binding"/>
    <property type="evidence" value="ECO:0007669"/>
    <property type="project" value="UniProtKB-KW"/>
</dbReference>
<keyword evidence="7" id="KW-1133">Transmembrane helix</keyword>
<evidence type="ECO:0000256" key="10">
    <source>
        <dbReference type="ARBA" id="ARBA00023136"/>
    </source>
</evidence>
<keyword evidence="3" id="KW-0812">Transmembrane</keyword>
<dbReference type="InterPro" id="IPR035892">
    <property type="entry name" value="C2_domain_sf"/>
</dbReference>
<organism evidence="13 14">
    <name type="scientific">Chaetomidium leptoderma</name>
    <dbReference type="NCBI Taxonomy" id="669021"/>
    <lineage>
        <taxon>Eukaryota</taxon>
        <taxon>Fungi</taxon>
        <taxon>Dikarya</taxon>
        <taxon>Ascomycota</taxon>
        <taxon>Pezizomycotina</taxon>
        <taxon>Sordariomycetes</taxon>
        <taxon>Sordariomycetidae</taxon>
        <taxon>Sordariales</taxon>
        <taxon>Chaetomiaceae</taxon>
        <taxon>Chaetomidium</taxon>
    </lineage>
</organism>
<evidence type="ECO:0000313" key="13">
    <source>
        <dbReference type="EMBL" id="KAK4154108.1"/>
    </source>
</evidence>
<dbReference type="Gene3D" id="2.60.40.150">
    <property type="entry name" value="C2 domain"/>
    <property type="match status" value="2"/>
</dbReference>
<dbReference type="Proteomes" id="UP001302745">
    <property type="component" value="Unassembled WGS sequence"/>
</dbReference>
<sequence length="470" mass="50974">MASILETLTSSGGPESLGFLNDIVKLLWPNIGVAGARMIKGIAEPIFASTLPSPLNTLVFEKIDLGSVPIRFSKVDVHKTEGEGIKLDLDLDWDGECDIELNASMIPKIGVEHIKLRGRLSILLQPLTNVIPLIGAAQVAFINPPYLKLSYTDAAHIANVSLIDNTIRKVVLGIIASMAVLPNRFLVKLDTNNDFLKTYQHQLGVLRLTVESGKDLGEEKEGKSFFEKLVHDVPDCFAKVRVSAETEWRTAMAKNTRDPEWNETSDFLVSDYDQNIQVDVTDDDTAGRDDDLGLGTTTIKDLLLNGGRQELSLTHKEQPTAAKVTISGQFFKFVPDASSFSSEGASIVGQLTVLVASAFGIKGKRQDLKPSVKVTWGEHTFRTPIKFDAPGSDIENPSFDQAFRVPITGAMVPGPPVKLTLLDGEVERGSVDVALDDVLAGEGLTLQKFFDVGDGATVRAGLWLRGIAPA</sequence>
<evidence type="ECO:0000259" key="11">
    <source>
        <dbReference type="PROSITE" id="PS50004"/>
    </source>
</evidence>
<dbReference type="Pfam" id="PF00168">
    <property type="entry name" value="C2"/>
    <property type="match status" value="2"/>
</dbReference>
<dbReference type="PROSITE" id="PS51847">
    <property type="entry name" value="SMP"/>
    <property type="match status" value="1"/>
</dbReference>
<keyword evidence="5" id="KW-0677">Repeat</keyword>
<feature type="domain" description="C2" evidence="11">
    <location>
        <begin position="181"/>
        <end position="313"/>
    </location>
</feature>
<dbReference type="CDD" id="cd00030">
    <property type="entry name" value="C2"/>
    <property type="match status" value="1"/>
</dbReference>
<comment type="caution">
    <text evidence="13">The sequence shown here is derived from an EMBL/GenBank/DDBJ whole genome shotgun (WGS) entry which is preliminary data.</text>
</comment>
<evidence type="ECO:0000313" key="14">
    <source>
        <dbReference type="Proteomes" id="UP001302745"/>
    </source>
</evidence>
<feature type="domain" description="SMP-LTD" evidence="12">
    <location>
        <begin position="13"/>
        <end position="190"/>
    </location>
</feature>
<dbReference type="InterPro" id="IPR031468">
    <property type="entry name" value="SMP_LBD"/>
</dbReference>
<keyword evidence="6" id="KW-0106">Calcium</keyword>
<dbReference type="SMART" id="SM00239">
    <property type="entry name" value="C2"/>
    <property type="match status" value="2"/>
</dbReference>
<reference evidence="13" key="2">
    <citation type="submission" date="2023-05" db="EMBL/GenBank/DDBJ databases">
        <authorList>
            <consortium name="Lawrence Berkeley National Laboratory"/>
            <person name="Steindorff A."/>
            <person name="Hensen N."/>
            <person name="Bonometti L."/>
            <person name="Westerberg I."/>
            <person name="Brannstrom I.O."/>
            <person name="Guillou S."/>
            <person name="Cros-Aarteil S."/>
            <person name="Calhoun S."/>
            <person name="Haridas S."/>
            <person name="Kuo A."/>
            <person name="Mondo S."/>
            <person name="Pangilinan J."/>
            <person name="Riley R."/>
            <person name="Labutti K."/>
            <person name="Andreopoulos B."/>
            <person name="Lipzen A."/>
            <person name="Chen C."/>
            <person name="Yanf M."/>
            <person name="Daum C."/>
            <person name="Ng V."/>
            <person name="Clum A."/>
            <person name="Ohm R."/>
            <person name="Martin F."/>
            <person name="Silar P."/>
            <person name="Natvig D."/>
            <person name="Lalanne C."/>
            <person name="Gautier V."/>
            <person name="Ament-Velasquez S.L."/>
            <person name="Kruys A."/>
            <person name="Hutchinson M.I."/>
            <person name="Powell A.J."/>
            <person name="Barry K."/>
            <person name="Miller A.N."/>
            <person name="Grigoriev I.V."/>
            <person name="Debuchy R."/>
            <person name="Gladieux P."/>
            <person name="Thoren M.H."/>
            <person name="Johannesson H."/>
        </authorList>
    </citation>
    <scope>NUCLEOTIDE SEQUENCE</scope>
    <source>
        <strain evidence="13">CBS 538.74</strain>
    </source>
</reference>
<evidence type="ECO:0000259" key="12">
    <source>
        <dbReference type="PROSITE" id="PS51847"/>
    </source>
</evidence>
<name>A0AAN6VM50_9PEZI</name>
<comment type="subcellular location">
    <subcellularLocation>
        <location evidence="1">Membrane</location>
    </subcellularLocation>
</comment>
<evidence type="ECO:0000256" key="1">
    <source>
        <dbReference type="ARBA" id="ARBA00004370"/>
    </source>
</evidence>
<dbReference type="EMBL" id="MU856921">
    <property type="protein sequence ID" value="KAK4154108.1"/>
    <property type="molecule type" value="Genomic_DNA"/>
</dbReference>
<proteinExistence type="predicted"/>